<sequence length="98" mass="11228">MAPYGIIKLYLTWPGYPPHDPIYVDLYDGGNRPTRASVALQAATHFLRYIEICKIHKIHPTASKWKLGQGGLEARNIIFNKLINTYENVWQIDCDVTI</sequence>
<dbReference type="EMBL" id="KQ086287">
    <property type="protein sequence ID" value="KLO05595.1"/>
    <property type="molecule type" value="Genomic_DNA"/>
</dbReference>
<dbReference type="Proteomes" id="UP000053477">
    <property type="component" value="Unassembled WGS sequence"/>
</dbReference>
<name>A0A0H2R1J3_9AGAM</name>
<reference evidence="1 2" key="1">
    <citation type="submission" date="2015-04" db="EMBL/GenBank/DDBJ databases">
        <title>Complete genome sequence of Schizopora paradoxa KUC8140, a cosmopolitan wood degrader in East Asia.</title>
        <authorList>
            <consortium name="DOE Joint Genome Institute"/>
            <person name="Min B."/>
            <person name="Park H."/>
            <person name="Jang Y."/>
            <person name="Kim J.-J."/>
            <person name="Kim K.H."/>
            <person name="Pangilinan J."/>
            <person name="Lipzen A."/>
            <person name="Riley R."/>
            <person name="Grigoriev I.V."/>
            <person name="Spatafora J.W."/>
            <person name="Choi I.-G."/>
        </authorList>
    </citation>
    <scope>NUCLEOTIDE SEQUENCE [LARGE SCALE GENOMIC DNA]</scope>
    <source>
        <strain evidence="1 2">KUC8140</strain>
    </source>
</reference>
<evidence type="ECO:0000313" key="2">
    <source>
        <dbReference type="Proteomes" id="UP000053477"/>
    </source>
</evidence>
<evidence type="ECO:0000313" key="1">
    <source>
        <dbReference type="EMBL" id="KLO05595.1"/>
    </source>
</evidence>
<gene>
    <name evidence="1" type="ORF">SCHPADRAFT_910936</name>
</gene>
<organism evidence="1 2">
    <name type="scientific">Schizopora paradoxa</name>
    <dbReference type="NCBI Taxonomy" id="27342"/>
    <lineage>
        <taxon>Eukaryota</taxon>
        <taxon>Fungi</taxon>
        <taxon>Dikarya</taxon>
        <taxon>Basidiomycota</taxon>
        <taxon>Agaricomycotina</taxon>
        <taxon>Agaricomycetes</taxon>
        <taxon>Hymenochaetales</taxon>
        <taxon>Schizoporaceae</taxon>
        <taxon>Schizopora</taxon>
    </lineage>
</organism>
<accession>A0A0H2R1J3</accession>
<dbReference type="InParanoid" id="A0A0H2R1J3"/>
<protein>
    <submittedName>
        <fullName evidence="1">Uncharacterized protein</fullName>
    </submittedName>
</protein>
<proteinExistence type="predicted"/>
<keyword evidence="2" id="KW-1185">Reference proteome</keyword>
<dbReference type="AlphaFoldDB" id="A0A0H2R1J3"/>